<feature type="transmembrane region" description="Helical" evidence="1">
    <location>
        <begin position="56"/>
        <end position="81"/>
    </location>
</feature>
<keyword evidence="1" id="KW-0472">Membrane</keyword>
<dbReference type="EMBL" id="FQZS01000035">
    <property type="protein sequence ID" value="SHJ35674.1"/>
    <property type="molecule type" value="Genomic_DNA"/>
</dbReference>
<name>A0A1M6IML1_9FIRM</name>
<protein>
    <recommendedName>
        <fullName evidence="4">PDZ domain-containing protein</fullName>
    </recommendedName>
</protein>
<proteinExistence type="predicted"/>
<dbReference type="STRING" id="1122184.SAMN02745176_03324"/>
<dbReference type="Gene3D" id="2.30.42.10">
    <property type="match status" value="1"/>
</dbReference>
<keyword evidence="1" id="KW-0812">Transmembrane</keyword>
<gene>
    <name evidence="2" type="ORF">SAMN02745176_03324</name>
</gene>
<dbReference type="RefSeq" id="WP_073027757.1">
    <property type="nucleotide sequence ID" value="NZ_FQZS01000035.1"/>
</dbReference>
<dbReference type="Proteomes" id="UP000184442">
    <property type="component" value="Unassembled WGS sequence"/>
</dbReference>
<accession>A0A1M6IML1</accession>
<sequence length="425" mass="47318">MVTFIKVSELVIASIGSLLFNPLFWIVIGITYFMYSKNSNLETRIIGYKISPWVKVKNSVLAGLMAGIMGSGMAVFLGITIEQYSRGSGYLSSGILYLWIIALLLSLIDVRYLCFSYAGGIVAIMNLIFGFPNINPVGIMGLVGILHLMESMLIWLDGYSDAVPALVKRKDGSVVGGYIMNRVWPLPMMILSVVMITVGVGESVPMPDWWPIIRQPGLDLNMGNLMYILQPIPVMLGYGDMAITKSPEKKCKDSAFRLFIYSIVLILLSVIASKIHIFAYIAAVFAPIAHEILILYGQREEQEGKAFFNAPERGLKVLFCRKGYPGLNMKLEPGDIIMSINNVRTDRDEDLSNFLKSNPSYIWLEVVKASGEKITLDYRDYQKGISSLGLLIVPKTPSMYLEVNTKARLLSAIKALKKVVNKKRL</sequence>
<organism evidence="2 3">
    <name type="scientific">Lutispora thermophila DSM 19022</name>
    <dbReference type="NCBI Taxonomy" id="1122184"/>
    <lineage>
        <taxon>Bacteria</taxon>
        <taxon>Bacillati</taxon>
        <taxon>Bacillota</taxon>
        <taxon>Clostridia</taxon>
        <taxon>Lutisporales</taxon>
        <taxon>Lutisporaceae</taxon>
        <taxon>Lutispora</taxon>
    </lineage>
</organism>
<feature type="transmembrane region" description="Helical" evidence="1">
    <location>
        <begin position="179"/>
        <end position="200"/>
    </location>
</feature>
<feature type="transmembrane region" description="Helical" evidence="1">
    <location>
        <begin position="255"/>
        <end position="271"/>
    </location>
</feature>
<evidence type="ECO:0000313" key="3">
    <source>
        <dbReference type="Proteomes" id="UP000184442"/>
    </source>
</evidence>
<evidence type="ECO:0000256" key="1">
    <source>
        <dbReference type="SAM" id="Phobius"/>
    </source>
</evidence>
<evidence type="ECO:0008006" key="4">
    <source>
        <dbReference type="Google" id="ProtNLM"/>
    </source>
</evidence>
<feature type="transmembrane region" description="Helical" evidence="1">
    <location>
        <begin position="137"/>
        <end position="158"/>
    </location>
</feature>
<keyword evidence="3" id="KW-1185">Reference proteome</keyword>
<dbReference type="OrthoDB" id="198399at2"/>
<dbReference type="InterPro" id="IPR036034">
    <property type="entry name" value="PDZ_sf"/>
</dbReference>
<feature type="transmembrane region" description="Helical" evidence="1">
    <location>
        <begin position="12"/>
        <end position="35"/>
    </location>
</feature>
<dbReference type="AlphaFoldDB" id="A0A1M6IML1"/>
<dbReference type="SUPFAM" id="SSF50156">
    <property type="entry name" value="PDZ domain-like"/>
    <property type="match status" value="1"/>
</dbReference>
<reference evidence="2 3" key="1">
    <citation type="submission" date="2016-11" db="EMBL/GenBank/DDBJ databases">
        <authorList>
            <person name="Jaros S."/>
            <person name="Januszkiewicz K."/>
            <person name="Wedrychowicz H."/>
        </authorList>
    </citation>
    <scope>NUCLEOTIDE SEQUENCE [LARGE SCALE GENOMIC DNA]</scope>
    <source>
        <strain evidence="2 3">DSM 19022</strain>
    </source>
</reference>
<keyword evidence="1" id="KW-1133">Transmembrane helix</keyword>
<evidence type="ECO:0000313" key="2">
    <source>
        <dbReference type="EMBL" id="SHJ35674.1"/>
    </source>
</evidence>